<keyword evidence="2 7" id="KW-0812">Transmembrane</keyword>
<name>A0A9W8HZ69_9FUNG</name>
<keyword evidence="4 7" id="KW-1133">Transmembrane helix</keyword>
<keyword evidence="3" id="KW-0479">Metal-binding</keyword>
<dbReference type="InterPro" id="IPR013083">
    <property type="entry name" value="Znf_RING/FYVE/PHD"/>
</dbReference>
<dbReference type="GO" id="GO:0008270">
    <property type="term" value="F:zinc ion binding"/>
    <property type="evidence" value="ECO:0007669"/>
    <property type="project" value="UniProtKB-KW"/>
</dbReference>
<accession>A0A9W8HZ69</accession>
<dbReference type="Proteomes" id="UP001140094">
    <property type="component" value="Unassembled WGS sequence"/>
</dbReference>
<dbReference type="InterPro" id="IPR001841">
    <property type="entry name" value="Znf_RING"/>
</dbReference>
<dbReference type="GO" id="GO:0005789">
    <property type="term" value="C:endoplasmic reticulum membrane"/>
    <property type="evidence" value="ECO:0007669"/>
    <property type="project" value="TreeGrafter"/>
</dbReference>
<keyword evidence="6" id="KW-0862">Zinc</keyword>
<keyword evidence="5 7" id="KW-0472">Membrane</keyword>
<dbReference type="SMART" id="SM00184">
    <property type="entry name" value="RING"/>
    <property type="match status" value="1"/>
</dbReference>
<dbReference type="PANTHER" id="PTHR13407">
    <property type="entry name" value="RNF121 PROTEIN"/>
    <property type="match status" value="1"/>
</dbReference>
<gene>
    <name evidence="9" type="ORF">H4R20_002863</name>
</gene>
<keyword evidence="6" id="KW-0863">Zinc-finger</keyword>
<feature type="transmembrane region" description="Helical" evidence="7">
    <location>
        <begin position="119"/>
        <end position="141"/>
    </location>
</feature>
<dbReference type="GO" id="GO:0061630">
    <property type="term" value="F:ubiquitin protein ligase activity"/>
    <property type="evidence" value="ECO:0007669"/>
    <property type="project" value="TreeGrafter"/>
</dbReference>
<evidence type="ECO:0000256" key="4">
    <source>
        <dbReference type="ARBA" id="ARBA00022989"/>
    </source>
</evidence>
<dbReference type="GO" id="GO:0000139">
    <property type="term" value="C:Golgi membrane"/>
    <property type="evidence" value="ECO:0007669"/>
    <property type="project" value="TreeGrafter"/>
</dbReference>
<dbReference type="OrthoDB" id="8062037at2759"/>
<evidence type="ECO:0000256" key="1">
    <source>
        <dbReference type="ARBA" id="ARBA00004141"/>
    </source>
</evidence>
<feature type="transmembrane region" description="Helical" evidence="7">
    <location>
        <begin position="342"/>
        <end position="364"/>
    </location>
</feature>
<protein>
    <recommendedName>
        <fullName evidence="8">RING-type domain-containing protein</fullName>
    </recommendedName>
</protein>
<evidence type="ECO:0000259" key="8">
    <source>
        <dbReference type="PROSITE" id="PS50089"/>
    </source>
</evidence>
<dbReference type="PANTHER" id="PTHR13407:SF0">
    <property type="entry name" value="FI05221P"/>
    <property type="match status" value="1"/>
</dbReference>
<comment type="caution">
    <text evidence="9">The sequence shown here is derived from an EMBL/GenBank/DDBJ whole genome shotgun (WGS) entry which is preliminary data.</text>
</comment>
<keyword evidence="10" id="KW-1185">Reference proteome</keyword>
<evidence type="ECO:0000256" key="7">
    <source>
        <dbReference type="SAM" id="Phobius"/>
    </source>
</evidence>
<dbReference type="EMBL" id="JANBUO010000515">
    <property type="protein sequence ID" value="KAJ2803513.1"/>
    <property type="molecule type" value="Genomic_DNA"/>
</dbReference>
<organism evidence="9 10">
    <name type="scientific">Coemansia guatemalensis</name>
    <dbReference type="NCBI Taxonomy" id="2761395"/>
    <lineage>
        <taxon>Eukaryota</taxon>
        <taxon>Fungi</taxon>
        <taxon>Fungi incertae sedis</taxon>
        <taxon>Zoopagomycota</taxon>
        <taxon>Kickxellomycotina</taxon>
        <taxon>Kickxellomycetes</taxon>
        <taxon>Kickxellales</taxon>
        <taxon>Kickxellaceae</taxon>
        <taxon>Coemansia</taxon>
    </lineage>
</organism>
<dbReference type="GO" id="GO:0036503">
    <property type="term" value="P:ERAD pathway"/>
    <property type="evidence" value="ECO:0007669"/>
    <property type="project" value="TreeGrafter"/>
</dbReference>
<evidence type="ECO:0000313" key="9">
    <source>
        <dbReference type="EMBL" id="KAJ2803513.1"/>
    </source>
</evidence>
<feature type="domain" description="RING-type" evidence="8">
    <location>
        <begin position="243"/>
        <end position="315"/>
    </location>
</feature>
<feature type="transmembrane region" description="Helical" evidence="7">
    <location>
        <begin position="162"/>
        <end position="183"/>
    </location>
</feature>
<reference evidence="9" key="1">
    <citation type="submission" date="2022-07" db="EMBL/GenBank/DDBJ databases">
        <title>Phylogenomic reconstructions and comparative analyses of Kickxellomycotina fungi.</title>
        <authorList>
            <person name="Reynolds N.K."/>
            <person name="Stajich J.E."/>
            <person name="Barry K."/>
            <person name="Grigoriev I.V."/>
            <person name="Crous P."/>
            <person name="Smith M.E."/>
        </authorList>
    </citation>
    <scope>NUCLEOTIDE SEQUENCE</scope>
    <source>
        <strain evidence="9">NRRL 1565</strain>
    </source>
</reference>
<dbReference type="PROSITE" id="PS50089">
    <property type="entry name" value="ZF_RING_2"/>
    <property type="match status" value="1"/>
</dbReference>
<evidence type="ECO:0000313" key="10">
    <source>
        <dbReference type="Proteomes" id="UP001140094"/>
    </source>
</evidence>
<evidence type="ECO:0000256" key="2">
    <source>
        <dbReference type="ARBA" id="ARBA00022692"/>
    </source>
</evidence>
<evidence type="ECO:0000256" key="3">
    <source>
        <dbReference type="ARBA" id="ARBA00022723"/>
    </source>
</evidence>
<evidence type="ECO:0000256" key="6">
    <source>
        <dbReference type="PROSITE-ProRule" id="PRU00175"/>
    </source>
</evidence>
<comment type="subcellular location">
    <subcellularLocation>
        <location evidence="1">Membrane</location>
        <topology evidence="1">Multi-pass membrane protein</topology>
    </subcellularLocation>
</comment>
<feature type="transmembrane region" description="Helical" evidence="7">
    <location>
        <begin position="97"/>
        <end position="113"/>
    </location>
</feature>
<dbReference type="InterPro" id="IPR040176">
    <property type="entry name" value="RNF121/RNF175"/>
</dbReference>
<dbReference type="AlphaFoldDB" id="A0A9W8HZ69"/>
<evidence type="ECO:0000256" key="5">
    <source>
        <dbReference type="ARBA" id="ARBA00023136"/>
    </source>
</evidence>
<dbReference type="SUPFAM" id="SSF57850">
    <property type="entry name" value="RING/U-box"/>
    <property type="match status" value="1"/>
</dbReference>
<feature type="transmembrane region" description="Helical" evidence="7">
    <location>
        <begin position="70"/>
        <end position="90"/>
    </location>
</feature>
<proteinExistence type="predicted"/>
<sequence length="367" mass="41288">MDPTTRLFVAAERRPVTAGGMDMAAKNEAQQRAHVSALLSGRSRSEEEIRAALEREAFNAEHKGHEKKHFAMLLIFVAALAMLPPAVRYWRRRHPMSYRLASIGSICLIPPYFALANRYLRFATIWLVYAAANTYILYLATRKPLYPHTPRRIYQWFALSNKASYLVFLLGIILFCFCFFNAVPGLTDTEPFVEGSILTVFYGLYFGLISRDLVALCSDKMAATLGYAVSNGLPTKYLPHGVCCICGDKFGRADSHDMDPSHSSMSLEHIAPPSSLAANKALMEPTHKLGCGHEFHACCIRGWCVVGKKDTCPFCLEKVNLARFKKNPWDTQEMHYVSALEYMRFLVGWQPLALMLLAGVFWVLGLE</sequence>
<feature type="transmembrane region" description="Helical" evidence="7">
    <location>
        <begin position="195"/>
        <end position="214"/>
    </location>
</feature>
<dbReference type="Gene3D" id="3.30.40.10">
    <property type="entry name" value="Zinc/RING finger domain, C3HC4 (zinc finger)"/>
    <property type="match status" value="1"/>
</dbReference>